<evidence type="ECO:0000256" key="1">
    <source>
        <dbReference type="SAM" id="MobiDB-lite"/>
    </source>
</evidence>
<proteinExistence type="predicted"/>
<keyword evidence="2" id="KW-1133">Transmembrane helix</keyword>
<gene>
    <name evidence="3" type="ORF">CCACVL1_05102</name>
</gene>
<dbReference type="InterPro" id="IPR012870">
    <property type="entry name" value="DUF1666"/>
</dbReference>
<sequence length="647" mass="75537">MPCSKDEALLRFFYNLSSSSFLLLLFLYTSSILLAKFFCFIGSFPLFNRSQNEYDYAMFSEEEEEEEEEEAYGERFYRVNCMENDHLVADIIHGGESLVFLPETSFQKPQVDDFEEESMNMMNPHEQLTCSEDQEYASYSTEQFSAHDSSPCSDSDEHDDDDDDDTELVDEEISIKDADDSLQNSDTNQDGPTPMVSSVLTELDKSDHQVDNHKDVDELCKDQGIKHRVESDFSRNDKFFVIGPTKLESKRLLIHEKDDEEIYGDSCTIGSTSKSSSEWRSSINCRDSGTDDPFSSSSRRSCPKWESYTVFQKYDEEMMFLDRISAQKLQETESLRSIQACPRSISERIIHKFSTMNKKPSDIKHNPYHELESAYVAEICITWEALNWNYKNFERKRAARKDFDCPASIAQQFQQFQVLLQRYIENEPYEQGRRPEVFARMRLLAPKLLQVPEYRDYEDDQNEGYGSRISADSFLVIMEDGIQTFMSFLKADKEKAYQIIKAFFGRKRRGSVDPTLLQLMKKVNAKKKMKLKDLRRAHKCIRKRRMKVEKEMEILMGLIDLKVVSRVLRKSDLTEEQLHWCEEKMSKVRILEDYECANMNIQGNAFVNTIKKKLGEGSYKSKLTTCDVKGDIEIWRYGKSMEMKEEE</sequence>
<keyword evidence="4" id="KW-1185">Reference proteome</keyword>
<feature type="compositionally biased region" description="Low complexity" evidence="1">
    <location>
        <begin position="266"/>
        <end position="282"/>
    </location>
</feature>
<evidence type="ECO:0000313" key="3">
    <source>
        <dbReference type="EMBL" id="OMO96039.1"/>
    </source>
</evidence>
<keyword evidence="2" id="KW-0812">Transmembrane</keyword>
<evidence type="ECO:0000313" key="4">
    <source>
        <dbReference type="Proteomes" id="UP000188268"/>
    </source>
</evidence>
<dbReference type="PANTHER" id="PTHR46702">
    <property type="entry name" value="DNA LIGASE (DUF1666)-RELATED"/>
    <property type="match status" value="1"/>
</dbReference>
<keyword evidence="2" id="KW-0472">Membrane</keyword>
<organism evidence="3 4">
    <name type="scientific">Corchorus capsularis</name>
    <name type="common">Jute</name>
    <dbReference type="NCBI Taxonomy" id="210143"/>
    <lineage>
        <taxon>Eukaryota</taxon>
        <taxon>Viridiplantae</taxon>
        <taxon>Streptophyta</taxon>
        <taxon>Embryophyta</taxon>
        <taxon>Tracheophyta</taxon>
        <taxon>Spermatophyta</taxon>
        <taxon>Magnoliopsida</taxon>
        <taxon>eudicotyledons</taxon>
        <taxon>Gunneridae</taxon>
        <taxon>Pentapetalae</taxon>
        <taxon>rosids</taxon>
        <taxon>malvids</taxon>
        <taxon>Malvales</taxon>
        <taxon>Malvaceae</taxon>
        <taxon>Grewioideae</taxon>
        <taxon>Apeibeae</taxon>
        <taxon>Corchorus</taxon>
    </lineage>
</organism>
<feature type="compositionally biased region" description="Polar residues" evidence="1">
    <location>
        <begin position="138"/>
        <end position="147"/>
    </location>
</feature>
<protein>
    <submittedName>
        <fullName evidence="3">Ribosomal protein L34Ae</fullName>
    </submittedName>
</protein>
<reference evidence="3 4" key="1">
    <citation type="submission" date="2013-09" db="EMBL/GenBank/DDBJ databases">
        <title>Corchorus capsularis genome sequencing.</title>
        <authorList>
            <person name="Alam M."/>
            <person name="Haque M.S."/>
            <person name="Islam M.S."/>
            <person name="Emdad E.M."/>
            <person name="Islam M.M."/>
            <person name="Ahmed B."/>
            <person name="Halim A."/>
            <person name="Hossen Q.M.M."/>
            <person name="Hossain M.Z."/>
            <person name="Ahmed R."/>
            <person name="Khan M.M."/>
            <person name="Islam R."/>
            <person name="Rashid M.M."/>
            <person name="Khan S.A."/>
            <person name="Rahman M.S."/>
            <person name="Alam M."/>
        </authorList>
    </citation>
    <scope>NUCLEOTIDE SEQUENCE [LARGE SCALE GENOMIC DNA]</scope>
    <source>
        <strain evidence="4">cv. CVL-1</strain>
        <tissue evidence="3">Whole seedling</tissue>
    </source>
</reference>
<comment type="caution">
    <text evidence="3">The sequence shown here is derived from an EMBL/GenBank/DDBJ whole genome shotgun (WGS) entry which is preliminary data.</text>
</comment>
<name>A0A1R3JME9_COCAP</name>
<feature type="compositionally biased region" description="Polar residues" evidence="1">
    <location>
        <begin position="181"/>
        <end position="197"/>
    </location>
</feature>
<evidence type="ECO:0000256" key="2">
    <source>
        <dbReference type="SAM" id="Phobius"/>
    </source>
</evidence>
<dbReference type="PANTHER" id="PTHR46702:SF2">
    <property type="entry name" value="DNA LIGASE (DUF1666)"/>
    <property type="match status" value="1"/>
</dbReference>
<feature type="region of interest" description="Disordered" evidence="1">
    <location>
        <begin position="264"/>
        <end position="301"/>
    </location>
</feature>
<accession>A0A1R3JME9</accession>
<feature type="transmembrane region" description="Helical" evidence="2">
    <location>
        <begin position="21"/>
        <end position="47"/>
    </location>
</feature>
<dbReference type="OMA" id="EQMHWCE"/>
<dbReference type="EMBL" id="AWWV01007522">
    <property type="protein sequence ID" value="OMO96039.1"/>
    <property type="molecule type" value="Genomic_DNA"/>
</dbReference>
<dbReference type="GO" id="GO:0005840">
    <property type="term" value="C:ribosome"/>
    <property type="evidence" value="ECO:0007669"/>
    <property type="project" value="UniProtKB-KW"/>
</dbReference>
<feature type="compositionally biased region" description="Polar residues" evidence="1">
    <location>
        <begin position="283"/>
        <end position="300"/>
    </location>
</feature>
<feature type="region of interest" description="Disordered" evidence="1">
    <location>
        <begin position="138"/>
        <end position="197"/>
    </location>
</feature>
<keyword evidence="3" id="KW-0687">Ribonucleoprotein</keyword>
<dbReference type="STRING" id="210143.A0A1R3JME9"/>
<dbReference type="Gramene" id="OMO96039">
    <property type="protein sequence ID" value="OMO96039"/>
    <property type="gene ID" value="CCACVL1_05102"/>
</dbReference>
<dbReference type="AlphaFoldDB" id="A0A1R3JME9"/>
<keyword evidence="3" id="KW-0689">Ribosomal protein</keyword>
<dbReference type="Pfam" id="PF07891">
    <property type="entry name" value="DUF1666"/>
    <property type="match status" value="1"/>
</dbReference>
<dbReference type="OrthoDB" id="1909644at2759"/>
<feature type="compositionally biased region" description="Acidic residues" evidence="1">
    <location>
        <begin position="154"/>
        <end position="172"/>
    </location>
</feature>
<dbReference type="Proteomes" id="UP000188268">
    <property type="component" value="Unassembled WGS sequence"/>
</dbReference>